<name>A0A0L8V5H1_9BACT</name>
<evidence type="ECO:0000313" key="1">
    <source>
        <dbReference type="EMBL" id="KOH43674.1"/>
    </source>
</evidence>
<dbReference type="AlphaFoldDB" id="A0A0L8V5H1"/>
<reference evidence="2" key="1">
    <citation type="submission" date="2015-07" db="EMBL/GenBank/DDBJ databases">
        <title>Genome sequencing of Sunxiuqinia dokdonensis strain SK.</title>
        <authorList>
            <person name="Ahn S."/>
            <person name="Kim B.-C."/>
        </authorList>
    </citation>
    <scope>NUCLEOTIDE SEQUENCE [LARGE SCALE GENOMIC DNA]</scope>
    <source>
        <strain evidence="2">SK</strain>
    </source>
</reference>
<proteinExistence type="predicted"/>
<sequence length="428" mass="49785">MTKITYKIGQLVAIRNHPYFEIPREGHNKNNSEIKYIGSTITCSSDNYPLMIVKEYTQSIEKKMEANSEDSTFKEVSKLRTNYLCAWYDSKLGRFQEAWFYSESLIAFPGISEVMKDSDFKDKSKLPIEVFLRTSIIERYKTIKNQARENDRFVSSSFIIKEAKAESQSEWRNEKYNFTEKLISKTKVKVQWFNVAKGKYSEEWLPIEFFKATPDLAKKEWKYIINDDRNFDTYTSTRLMDLLNSSNQSYFIQNNLSGQNLESLIFYYLDNSKKVILDERTHAFDEYLKTNNYEIVEFNVSVNSKGVDRFESFYAPVDIILKKKSSDESFAIDLISGNSLINDGQITSELKPLSGNFQAGAENERSNGICEEISLYNGRAYIIQELLKEKYDRKNIKSKLLIINNKLNNIIKEFDVVECPVSLGKVAK</sequence>
<dbReference type="EMBL" id="LGIA01000181">
    <property type="protein sequence ID" value="KOH43674.1"/>
    <property type="molecule type" value="Genomic_DNA"/>
</dbReference>
<comment type="caution">
    <text evidence="1">The sequence shown here is derived from an EMBL/GenBank/DDBJ whole genome shotgun (WGS) entry which is preliminary data.</text>
</comment>
<dbReference type="OrthoDB" id="918051at2"/>
<gene>
    <name evidence="1" type="ORF">NC99_35940</name>
</gene>
<evidence type="ECO:0000313" key="2">
    <source>
        <dbReference type="Proteomes" id="UP000036958"/>
    </source>
</evidence>
<dbReference type="RefSeq" id="WP_053186205.1">
    <property type="nucleotide sequence ID" value="NZ_LGIA01000181.1"/>
</dbReference>
<keyword evidence="2" id="KW-1185">Reference proteome</keyword>
<organism evidence="1 2">
    <name type="scientific">Sunxiuqinia dokdonensis</name>
    <dbReference type="NCBI Taxonomy" id="1409788"/>
    <lineage>
        <taxon>Bacteria</taxon>
        <taxon>Pseudomonadati</taxon>
        <taxon>Bacteroidota</taxon>
        <taxon>Bacteroidia</taxon>
        <taxon>Marinilabiliales</taxon>
        <taxon>Prolixibacteraceae</taxon>
        <taxon>Sunxiuqinia</taxon>
    </lineage>
</organism>
<protein>
    <submittedName>
        <fullName evidence="1">Uncharacterized protein</fullName>
    </submittedName>
</protein>
<dbReference type="Proteomes" id="UP000036958">
    <property type="component" value="Unassembled WGS sequence"/>
</dbReference>
<dbReference type="STRING" id="1409788.NC99_35940"/>
<accession>A0A0L8V5H1</accession>